<evidence type="ECO:0000256" key="1">
    <source>
        <dbReference type="SAM" id="MobiDB-lite"/>
    </source>
</evidence>
<name>A0A561V7U3_9PSEU</name>
<gene>
    <name evidence="3" type="ORF">FHU35_11291</name>
</gene>
<feature type="region of interest" description="Disordered" evidence="1">
    <location>
        <begin position="409"/>
        <end position="429"/>
    </location>
</feature>
<dbReference type="OrthoDB" id="9153660at2"/>
<evidence type="ECO:0000313" key="3">
    <source>
        <dbReference type="EMBL" id="TWG07674.1"/>
    </source>
</evidence>
<evidence type="ECO:0000259" key="2">
    <source>
        <dbReference type="Pfam" id="PF13699"/>
    </source>
</evidence>
<keyword evidence="4" id="KW-1185">Reference proteome</keyword>
<feature type="compositionally biased region" description="Basic and acidic residues" evidence="1">
    <location>
        <begin position="1"/>
        <end position="16"/>
    </location>
</feature>
<evidence type="ECO:0000313" key="4">
    <source>
        <dbReference type="Proteomes" id="UP000316184"/>
    </source>
</evidence>
<dbReference type="EMBL" id="VIWX01000001">
    <property type="protein sequence ID" value="TWG07674.1"/>
    <property type="molecule type" value="Genomic_DNA"/>
</dbReference>
<feature type="domain" description="eCIS core" evidence="2">
    <location>
        <begin position="84"/>
        <end position="160"/>
    </location>
</feature>
<protein>
    <submittedName>
        <fullName evidence="3">Uncharacterized protein DUF4157</fullName>
    </submittedName>
</protein>
<feature type="region of interest" description="Disordered" evidence="1">
    <location>
        <begin position="1"/>
        <end position="21"/>
    </location>
</feature>
<dbReference type="Proteomes" id="UP000316184">
    <property type="component" value="Unassembled WGS sequence"/>
</dbReference>
<reference evidence="3 4" key="1">
    <citation type="submission" date="2019-06" db="EMBL/GenBank/DDBJ databases">
        <title>Sequencing the genomes of 1000 actinobacteria strains.</title>
        <authorList>
            <person name="Klenk H.-P."/>
        </authorList>
    </citation>
    <scope>NUCLEOTIDE SEQUENCE [LARGE SCALE GENOMIC DNA]</scope>
    <source>
        <strain evidence="3 4">DSM 46699</strain>
    </source>
</reference>
<dbReference type="InterPro" id="IPR025295">
    <property type="entry name" value="eCIS_core_dom"/>
</dbReference>
<comment type="caution">
    <text evidence="3">The sequence shown here is derived from an EMBL/GenBank/DDBJ whole genome shotgun (WGS) entry which is preliminary data.</text>
</comment>
<organism evidence="3 4">
    <name type="scientific">Saccharopolyspora dendranthemae</name>
    <dbReference type="NCBI Taxonomy" id="1181886"/>
    <lineage>
        <taxon>Bacteria</taxon>
        <taxon>Bacillati</taxon>
        <taxon>Actinomycetota</taxon>
        <taxon>Actinomycetes</taxon>
        <taxon>Pseudonocardiales</taxon>
        <taxon>Pseudonocardiaceae</taxon>
        <taxon>Saccharopolyspora</taxon>
    </lineage>
</organism>
<dbReference type="RefSeq" id="WP_145735887.1">
    <property type="nucleotide sequence ID" value="NZ_VIWX01000001.1"/>
</dbReference>
<dbReference type="Pfam" id="PF13699">
    <property type="entry name" value="eCIS_core"/>
    <property type="match status" value="1"/>
</dbReference>
<accession>A0A561V7U3</accession>
<sequence>MRQNDQREPESTERRTTPPVTAAHQAMAARAGTLLGPGALLDLQRTVGNTVAAGMIARRRDDAVQEYSVQRSEVEQELRRPGHPLDHAVRSEMETRLGADFSEVRVHTGPSAHTAAESVRARALTTGSHIVFQNGHYNTTAAGKHTLAHELTHVLQQRSGPVPGADRGDGVTVSDPSDACERAAEASADRVMRTSAPVQRTHAESVGTSARTAPNTVQRSAWVDGTRVDPADSGLSSEMKELAGDQDIRAYKSDDEFREHADKKTDYLGNLTDGDFEGTWVRFHPDRVNVLGEKHGFITLPDVLRAVRSSSFIYEAFTTDDLTKQPNTKNAYLAELGPVLENFHGIDLNSTSDYWQHGAEPLDPKLGEAMSLLIPRLRQPAELEKLTSEGEDSHFGHVAQRFLKITWQRSRDSQSRGKPGTKTDLSRSYTRAKKQKGFDEFVTKLPVGGHIGDAFNGLDKKERRKYAELLADYLEDFVKEVVQSKSMTPEEAAPELKRRRDEHLGYTVEQAAMNGVRYVGMGWDHYNELEKLLGDDSRFNFVDMAKSSGLDGLSQFISETSLLRSEAGG</sequence>
<dbReference type="AlphaFoldDB" id="A0A561V7U3"/>
<feature type="region of interest" description="Disordered" evidence="1">
    <location>
        <begin position="187"/>
        <end position="214"/>
    </location>
</feature>
<proteinExistence type="predicted"/>